<dbReference type="PRINTS" id="PR01254">
    <property type="entry name" value="PGNDSYNTHASE"/>
</dbReference>
<organism evidence="4 5">
    <name type="scientific">Mastacembelus armatus</name>
    <name type="common">zig-zag eel</name>
    <dbReference type="NCBI Taxonomy" id="205130"/>
    <lineage>
        <taxon>Eukaryota</taxon>
        <taxon>Metazoa</taxon>
        <taxon>Chordata</taxon>
        <taxon>Craniata</taxon>
        <taxon>Vertebrata</taxon>
        <taxon>Euteleostomi</taxon>
        <taxon>Actinopterygii</taxon>
        <taxon>Neopterygii</taxon>
        <taxon>Teleostei</taxon>
        <taxon>Neoteleostei</taxon>
        <taxon>Acanthomorphata</taxon>
        <taxon>Anabantaria</taxon>
        <taxon>Synbranchiformes</taxon>
        <taxon>Mastacembelidae</taxon>
        <taxon>Mastacembelus</taxon>
    </lineage>
</organism>
<dbReference type="InterPro" id="IPR000566">
    <property type="entry name" value="Lipocln_cytosolic_FA-bd_dom"/>
</dbReference>
<keyword evidence="2" id="KW-0732">Signal</keyword>
<dbReference type="AlphaFoldDB" id="A0A3Q3N258"/>
<dbReference type="Ensembl" id="ENSMAMT00000027039.2">
    <property type="protein sequence ID" value="ENSMAMP00000026364.1"/>
    <property type="gene ID" value="ENSMAMG00000017708.2"/>
</dbReference>
<dbReference type="STRING" id="205130.ENSMAMP00000026364"/>
<dbReference type="PRINTS" id="PR00179">
    <property type="entry name" value="LIPOCALIN"/>
</dbReference>
<name>A0A3Q3N258_9TELE</name>
<comment type="similarity">
    <text evidence="1">Belongs to the calycin superfamily. Lipocalin family.</text>
</comment>
<sequence>MVLLLPVLGTLLCAFMVSSEVAPQADFNVQGVAGKWYLIGFATNAQWFVNHKASMKMGTALFTPTADGDLDMSYGSLLSDGSCWRMNNLAKKTDMPGKFTYTSQRCGSVNDMRMVDVKYDEYILAHTVKSKGADSTVVNKLYGRGVELSADLLEKFRQFSLENGILPENIVYLPRNAECPAA</sequence>
<dbReference type="InParanoid" id="A0A3Q3N258"/>
<dbReference type="Proteomes" id="UP000261640">
    <property type="component" value="Unplaced"/>
</dbReference>
<dbReference type="Pfam" id="PF00061">
    <property type="entry name" value="Lipocalin"/>
    <property type="match status" value="1"/>
</dbReference>
<keyword evidence="5" id="KW-1185">Reference proteome</keyword>
<evidence type="ECO:0000259" key="3">
    <source>
        <dbReference type="Pfam" id="PF00061"/>
    </source>
</evidence>
<evidence type="ECO:0000256" key="1">
    <source>
        <dbReference type="ARBA" id="ARBA00006889"/>
    </source>
</evidence>
<dbReference type="Gene3D" id="2.40.128.20">
    <property type="match status" value="1"/>
</dbReference>
<evidence type="ECO:0000313" key="5">
    <source>
        <dbReference type="Proteomes" id="UP000261640"/>
    </source>
</evidence>
<proteinExistence type="inferred from homology"/>
<dbReference type="PANTHER" id="PTHR11430">
    <property type="entry name" value="LIPOCALIN"/>
    <property type="match status" value="1"/>
</dbReference>
<reference evidence="4" key="2">
    <citation type="submission" date="2025-09" db="UniProtKB">
        <authorList>
            <consortium name="Ensembl"/>
        </authorList>
    </citation>
    <scope>IDENTIFICATION</scope>
</reference>
<dbReference type="InterPro" id="IPR012674">
    <property type="entry name" value="Calycin"/>
</dbReference>
<feature type="chain" id="PRO_5018652226" evidence="2">
    <location>
        <begin position="20"/>
        <end position="182"/>
    </location>
</feature>
<evidence type="ECO:0000313" key="4">
    <source>
        <dbReference type="Ensembl" id="ENSMAMP00000026364.1"/>
    </source>
</evidence>
<feature type="signal peptide" evidence="2">
    <location>
        <begin position="1"/>
        <end position="19"/>
    </location>
</feature>
<accession>A0A3Q3N258</accession>
<reference evidence="4" key="1">
    <citation type="submission" date="2025-08" db="UniProtKB">
        <authorList>
            <consortium name="Ensembl"/>
        </authorList>
    </citation>
    <scope>IDENTIFICATION</scope>
</reference>
<dbReference type="InterPro" id="IPR002345">
    <property type="entry name" value="Lipocalin"/>
</dbReference>
<dbReference type="PANTHER" id="PTHR11430:SF133">
    <property type="entry name" value="LIPOCALIN"/>
    <property type="match status" value="1"/>
</dbReference>
<evidence type="ECO:0000256" key="2">
    <source>
        <dbReference type="SAM" id="SignalP"/>
    </source>
</evidence>
<dbReference type="SUPFAM" id="SSF50814">
    <property type="entry name" value="Lipocalins"/>
    <property type="match status" value="1"/>
</dbReference>
<protein>
    <submittedName>
        <fullName evidence="4">Zgc:153704</fullName>
    </submittedName>
</protein>
<feature type="domain" description="Lipocalin/cytosolic fatty-acid binding" evidence="3">
    <location>
        <begin position="33"/>
        <end position="175"/>
    </location>
</feature>
<dbReference type="GeneTree" id="ENSGT01120000271921"/>
<dbReference type="GO" id="GO:0036094">
    <property type="term" value="F:small molecule binding"/>
    <property type="evidence" value="ECO:0007669"/>
    <property type="project" value="InterPro"/>
</dbReference>